<evidence type="ECO:0000313" key="9">
    <source>
        <dbReference type="EMBL" id="GII75902.1"/>
    </source>
</evidence>
<dbReference type="GO" id="GO:0016705">
    <property type="term" value="F:oxidoreductase activity, acting on paired donors, with incorporation or reduction of molecular oxygen"/>
    <property type="evidence" value="ECO:0007669"/>
    <property type="project" value="InterPro"/>
</dbReference>
<organism evidence="9 10">
    <name type="scientific">Sphaerisporangium rufum</name>
    <dbReference type="NCBI Taxonomy" id="1381558"/>
    <lineage>
        <taxon>Bacteria</taxon>
        <taxon>Bacillati</taxon>
        <taxon>Actinomycetota</taxon>
        <taxon>Actinomycetes</taxon>
        <taxon>Streptosporangiales</taxon>
        <taxon>Streptosporangiaceae</taxon>
        <taxon>Sphaerisporangium</taxon>
    </lineage>
</organism>
<evidence type="ECO:0000313" key="10">
    <source>
        <dbReference type="Proteomes" id="UP000655287"/>
    </source>
</evidence>
<evidence type="ECO:0000256" key="5">
    <source>
        <dbReference type="ARBA" id="ARBA00023004"/>
    </source>
</evidence>
<sequence>MSVVTGPRQATTIPYLRLAPGLVRDPLGTLVRHARHNSGRIVRLIGGSTPVYLFSHPDDVQHVLRDAWERYPRQGMFWRPLRPLLGEGILSDGPAWESARAILQPLFNARAVTAMTDGLARMIYERTGELESYARSGLPFDAGRELADVINDTVINLLFGGRLSREDGRRLAGSYDLAARSITGRLLLPNMPETVRLPGDRAMARAVADVDQVVLPLVADARRAPADATDVLSALCRARAQEGRPDLDRQLRDDVADLYGVAAETTVTTITWMWPLLDRHPEVTARLRAEAEEVVGDGPLRAAHLADLTYTRMVLQEVMRLFPAGWLFPRMAARAETVREVAVEAGAQVLISPYVTHRLDEFWERPLDFDPERFAPGREERRHRYAYYPFGGGPHQCIGRHLFDTAAPLVVAAIMSRFKPVLRHPGPYVAAPAGTLRPRRKVELMLVPSMRALSVAR</sequence>
<evidence type="ECO:0000256" key="7">
    <source>
        <dbReference type="PIRSR" id="PIRSR602401-1"/>
    </source>
</evidence>
<dbReference type="InterPro" id="IPR001128">
    <property type="entry name" value="Cyt_P450"/>
</dbReference>
<evidence type="ECO:0000256" key="6">
    <source>
        <dbReference type="ARBA" id="ARBA00023033"/>
    </source>
</evidence>
<dbReference type="InterPro" id="IPR002401">
    <property type="entry name" value="Cyt_P450_E_grp-I"/>
</dbReference>
<dbReference type="SUPFAM" id="SSF48264">
    <property type="entry name" value="Cytochrome P450"/>
    <property type="match status" value="1"/>
</dbReference>
<dbReference type="AlphaFoldDB" id="A0A919QXQ6"/>
<evidence type="ECO:0000256" key="4">
    <source>
        <dbReference type="ARBA" id="ARBA00023002"/>
    </source>
</evidence>
<evidence type="ECO:0000256" key="3">
    <source>
        <dbReference type="ARBA" id="ARBA00022723"/>
    </source>
</evidence>
<keyword evidence="10" id="KW-1185">Reference proteome</keyword>
<comment type="similarity">
    <text evidence="1 8">Belongs to the cytochrome P450 family.</text>
</comment>
<evidence type="ECO:0000256" key="1">
    <source>
        <dbReference type="ARBA" id="ARBA00010617"/>
    </source>
</evidence>
<dbReference type="Gene3D" id="1.10.630.10">
    <property type="entry name" value="Cytochrome P450"/>
    <property type="match status" value="1"/>
</dbReference>
<keyword evidence="2 7" id="KW-0349">Heme</keyword>
<dbReference type="InterPro" id="IPR050196">
    <property type="entry name" value="Cytochrome_P450_Monoox"/>
</dbReference>
<keyword evidence="5 7" id="KW-0408">Iron</keyword>
<dbReference type="GO" id="GO:0005506">
    <property type="term" value="F:iron ion binding"/>
    <property type="evidence" value="ECO:0007669"/>
    <property type="project" value="InterPro"/>
</dbReference>
<evidence type="ECO:0000256" key="8">
    <source>
        <dbReference type="RuleBase" id="RU000461"/>
    </source>
</evidence>
<dbReference type="PRINTS" id="PR00385">
    <property type="entry name" value="P450"/>
</dbReference>
<dbReference type="GO" id="GO:0020037">
    <property type="term" value="F:heme binding"/>
    <property type="evidence" value="ECO:0007669"/>
    <property type="project" value="InterPro"/>
</dbReference>
<dbReference type="RefSeq" id="WP_203982547.1">
    <property type="nucleotide sequence ID" value="NZ_BOOU01000013.1"/>
</dbReference>
<keyword evidence="4 8" id="KW-0560">Oxidoreductase</keyword>
<proteinExistence type="inferred from homology"/>
<feature type="binding site" description="axial binding residue" evidence="7">
    <location>
        <position position="397"/>
    </location>
    <ligand>
        <name>heme</name>
        <dbReference type="ChEBI" id="CHEBI:30413"/>
    </ligand>
    <ligandPart>
        <name>Fe</name>
        <dbReference type="ChEBI" id="CHEBI:18248"/>
    </ligandPart>
</feature>
<dbReference type="PROSITE" id="PS00086">
    <property type="entry name" value="CYTOCHROME_P450"/>
    <property type="match status" value="1"/>
</dbReference>
<dbReference type="PANTHER" id="PTHR24291:SF50">
    <property type="entry name" value="BIFUNCTIONAL ALBAFLAVENONE MONOOXYGENASE_TERPENE SYNTHASE"/>
    <property type="match status" value="1"/>
</dbReference>
<protein>
    <submittedName>
        <fullName evidence="9">Cytochrome P450</fullName>
    </submittedName>
</protein>
<dbReference type="InterPro" id="IPR017972">
    <property type="entry name" value="Cyt_P450_CS"/>
</dbReference>
<accession>A0A919QXQ6</accession>
<keyword evidence="3 7" id="KW-0479">Metal-binding</keyword>
<dbReference type="PRINTS" id="PR00463">
    <property type="entry name" value="EP450I"/>
</dbReference>
<dbReference type="InterPro" id="IPR036396">
    <property type="entry name" value="Cyt_P450_sf"/>
</dbReference>
<evidence type="ECO:0000256" key="2">
    <source>
        <dbReference type="ARBA" id="ARBA00022617"/>
    </source>
</evidence>
<dbReference type="Pfam" id="PF00067">
    <property type="entry name" value="p450"/>
    <property type="match status" value="1"/>
</dbReference>
<keyword evidence="6 8" id="KW-0503">Monooxygenase</keyword>
<name>A0A919QXQ6_9ACTN</name>
<dbReference type="PANTHER" id="PTHR24291">
    <property type="entry name" value="CYTOCHROME P450 FAMILY 4"/>
    <property type="match status" value="1"/>
</dbReference>
<gene>
    <name evidence="9" type="ORF">Sru01_08840</name>
</gene>
<comment type="cofactor">
    <cofactor evidence="7">
        <name>heme</name>
        <dbReference type="ChEBI" id="CHEBI:30413"/>
    </cofactor>
</comment>
<reference evidence="9" key="1">
    <citation type="submission" date="2021-01" db="EMBL/GenBank/DDBJ databases">
        <title>Whole genome shotgun sequence of Sphaerisporangium rufum NBRC 109079.</title>
        <authorList>
            <person name="Komaki H."/>
            <person name="Tamura T."/>
        </authorList>
    </citation>
    <scope>NUCLEOTIDE SEQUENCE</scope>
    <source>
        <strain evidence="9">NBRC 109079</strain>
    </source>
</reference>
<dbReference type="EMBL" id="BOOU01000013">
    <property type="protein sequence ID" value="GII75902.1"/>
    <property type="molecule type" value="Genomic_DNA"/>
</dbReference>
<dbReference type="Proteomes" id="UP000655287">
    <property type="component" value="Unassembled WGS sequence"/>
</dbReference>
<comment type="caution">
    <text evidence="9">The sequence shown here is derived from an EMBL/GenBank/DDBJ whole genome shotgun (WGS) entry which is preliminary data.</text>
</comment>
<dbReference type="GO" id="GO:0004497">
    <property type="term" value="F:monooxygenase activity"/>
    <property type="evidence" value="ECO:0007669"/>
    <property type="project" value="UniProtKB-KW"/>
</dbReference>